<name>A0A8J7KJ71_9ACTN</name>
<accession>A0A8J7KJ71</accession>
<gene>
    <name evidence="1" type="ORF">IW245_002803</name>
</gene>
<comment type="caution">
    <text evidence="1">The sequence shown here is derived from an EMBL/GenBank/DDBJ whole genome shotgun (WGS) entry which is preliminary data.</text>
</comment>
<reference evidence="1" key="1">
    <citation type="submission" date="2020-11" db="EMBL/GenBank/DDBJ databases">
        <title>Sequencing the genomes of 1000 actinobacteria strains.</title>
        <authorList>
            <person name="Klenk H.-P."/>
        </authorList>
    </citation>
    <scope>NUCLEOTIDE SEQUENCE</scope>
    <source>
        <strain evidence="1">DSM 45356</strain>
    </source>
</reference>
<evidence type="ECO:0008006" key="3">
    <source>
        <dbReference type="Google" id="ProtNLM"/>
    </source>
</evidence>
<proteinExistence type="predicted"/>
<dbReference type="Proteomes" id="UP000622552">
    <property type="component" value="Unassembled WGS sequence"/>
</dbReference>
<dbReference type="EMBL" id="JADOUF010000001">
    <property type="protein sequence ID" value="MBG6136609.1"/>
    <property type="molecule type" value="Genomic_DNA"/>
</dbReference>
<organism evidence="1 2">
    <name type="scientific">Longispora fulva</name>
    <dbReference type="NCBI Taxonomy" id="619741"/>
    <lineage>
        <taxon>Bacteria</taxon>
        <taxon>Bacillati</taxon>
        <taxon>Actinomycetota</taxon>
        <taxon>Actinomycetes</taxon>
        <taxon>Micromonosporales</taxon>
        <taxon>Micromonosporaceae</taxon>
        <taxon>Longispora</taxon>
    </lineage>
</organism>
<keyword evidence="2" id="KW-1185">Reference proteome</keyword>
<dbReference type="AlphaFoldDB" id="A0A8J7KJ71"/>
<sequence length="75" mass="8384">MYRLWRCSTHFADPTLPAFDDSVTAARRLHADLGAASRLVLARALTDRAMLLITAHRYPEALVDYEEALGHFGTP</sequence>
<evidence type="ECO:0000313" key="2">
    <source>
        <dbReference type="Proteomes" id="UP000622552"/>
    </source>
</evidence>
<protein>
    <recommendedName>
        <fullName evidence="3">Tetratricopeptide repeat protein</fullName>
    </recommendedName>
</protein>
<evidence type="ECO:0000313" key="1">
    <source>
        <dbReference type="EMBL" id="MBG6136609.1"/>
    </source>
</evidence>
<dbReference type="RefSeq" id="WP_197003562.1">
    <property type="nucleotide sequence ID" value="NZ_BONS01000016.1"/>
</dbReference>